<dbReference type="Pfam" id="PF21694">
    <property type="entry name" value="DNA_pol3_delta_C"/>
    <property type="match status" value="1"/>
</dbReference>
<dbReference type="InterPro" id="IPR005790">
    <property type="entry name" value="DNA_polIII_delta"/>
</dbReference>
<evidence type="ECO:0000259" key="10">
    <source>
        <dbReference type="Pfam" id="PF21694"/>
    </source>
</evidence>
<name>A0A7G9GHK0_9FIRM</name>
<dbReference type="Gene3D" id="1.10.8.60">
    <property type="match status" value="1"/>
</dbReference>
<accession>A0A7G9GHK0</accession>
<evidence type="ECO:0000256" key="4">
    <source>
        <dbReference type="ARBA" id="ARBA00022695"/>
    </source>
</evidence>
<keyword evidence="6" id="KW-0239">DNA-directed DNA polymerase</keyword>
<evidence type="ECO:0000256" key="6">
    <source>
        <dbReference type="ARBA" id="ARBA00022932"/>
    </source>
</evidence>
<dbReference type="InterPro" id="IPR027417">
    <property type="entry name" value="P-loop_NTPase"/>
</dbReference>
<dbReference type="PANTHER" id="PTHR34388:SF1">
    <property type="entry name" value="DNA POLYMERASE III SUBUNIT DELTA"/>
    <property type="match status" value="1"/>
</dbReference>
<dbReference type="EMBL" id="CP060635">
    <property type="protein sequence ID" value="QNM10282.1"/>
    <property type="molecule type" value="Genomic_DNA"/>
</dbReference>
<dbReference type="GO" id="GO:0003887">
    <property type="term" value="F:DNA-directed DNA polymerase activity"/>
    <property type="evidence" value="ECO:0007669"/>
    <property type="project" value="UniProtKB-KW"/>
</dbReference>
<dbReference type="Proteomes" id="UP000515860">
    <property type="component" value="Chromosome"/>
</dbReference>
<reference evidence="11 12" key="1">
    <citation type="submission" date="2020-08" db="EMBL/GenBank/DDBJ databases">
        <authorList>
            <person name="Liu C."/>
            <person name="Sun Q."/>
        </authorList>
    </citation>
    <scope>NUCLEOTIDE SEQUENCE [LARGE SCALE GENOMIC DNA]</scope>
    <source>
        <strain evidence="11 12">NSJ-29</strain>
    </source>
</reference>
<dbReference type="EC" id="2.7.7.7" evidence="1"/>
<keyword evidence="4 11" id="KW-0548">Nucleotidyltransferase</keyword>
<dbReference type="GO" id="GO:0006261">
    <property type="term" value="P:DNA-templated DNA replication"/>
    <property type="evidence" value="ECO:0007669"/>
    <property type="project" value="TreeGrafter"/>
</dbReference>
<dbReference type="NCBIfam" id="TIGR01128">
    <property type="entry name" value="holA"/>
    <property type="match status" value="1"/>
</dbReference>
<gene>
    <name evidence="11" type="primary">holA</name>
    <name evidence="11" type="ORF">H9Q79_08475</name>
</gene>
<evidence type="ECO:0000256" key="2">
    <source>
        <dbReference type="ARBA" id="ARBA00017703"/>
    </source>
</evidence>
<dbReference type="AlphaFoldDB" id="A0A7G9GHK0"/>
<evidence type="ECO:0000256" key="3">
    <source>
        <dbReference type="ARBA" id="ARBA00022679"/>
    </source>
</evidence>
<dbReference type="InterPro" id="IPR048466">
    <property type="entry name" value="DNA_pol3_delta-like_C"/>
</dbReference>
<comment type="similarity">
    <text evidence="7">Belongs to the DNA polymerase HolA subunit family.</text>
</comment>
<dbReference type="RefSeq" id="WP_249329634.1">
    <property type="nucleotide sequence ID" value="NZ_CP060635.1"/>
</dbReference>
<dbReference type="InterPro" id="IPR010372">
    <property type="entry name" value="DNA_pol3_delta_N"/>
</dbReference>
<dbReference type="GO" id="GO:0009360">
    <property type="term" value="C:DNA polymerase III complex"/>
    <property type="evidence" value="ECO:0007669"/>
    <property type="project" value="InterPro"/>
</dbReference>
<dbReference type="SUPFAM" id="SSF52540">
    <property type="entry name" value="P-loop containing nucleoside triphosphate hydrolases"/>
    <property type="match status" value="1"/>
</dbReference>
<dbReference type="Gene3D" id="1.20.272.10">
    <property type="match status" value="1"/>
</dbReference>
<evidence type="ECO:0000256" key="8">
    <source>
        <dbReference type="ARBA" id="ARBA00049244"/>
    </source>
</evidence>
<dbReference type="SUPFAM" id="SSF48019">
    <property type="entry name" value="post-AAA+ oligomerization domain-like"/>
    <property type="match status" value="1"/>
</dbReference>
<evidence type="ECO:0000256" key="7">
    <source>
        <dbReference type="ARBA" id="ARBA00034754"/>
    </source>
</evidence>
<dbReference type="PANTHER" id="PTHR34388">
    <property type="entry name" value="DNA POLYMERASE III SUBUNIT DELTA"/>
    <property type="match status" value="1"/>
</dbReference>
<keyword evidence="3 11" id="KW-0808">Transferase</keyword>
<keyword evidence="5" id="KW-0235">DNA replication</keyword>
<evidence type="ECO:0000256" key="5">
    <source>
        <dbReference type="ARBA" id="ARBA00022705"/>
    </source>
</evidence>
<organism evidence="11 12">
    <name type="scientific">Wansuia hejianensis</name>
    <dbReference type="NCBI Taxonomy" id="2763667"/>
    <lineage>
        <taxon>Bacteria</taxon>
        <taxon>Bacillati</taxon>
        <taxon>Bacillota</taxon>
        <taxon>Clostridia</taxon>
        <taxon>Lachnospirales</taxon>
        <taxon>Lachnospiraceae</taxon>
        <taxon>Wansuia</taxon>
    </lineage>
</organism>
<dbReference type="KEGG" id="whj:H9Q79_08475"/>
<feature type="domain" description="DNA polymerase III delta subunit-like C-terminal" evidence="10">
    <location>
        <begin position="204"/>
        <end position="323"/>
    </location>
</feature>
<dbReference type="Gene3D" id="3.40.50.300">
    <property type="entry name" value="P-loop containing nucleotide triphosphate hydrolases"/>
    <property type="match status" value="1"/>
</dbReference>
<keyword evidence="12" id="KW-1185">Reference proteome</keyword>
<evidence type="ECO:0000256" key="1">
    <source>
        <dbReference type="ARBA" id="ARBA00012417"/>
    </source>
</evidence>
<feature type="domain" description="DNA polymerase III delta N-terminal" evidence="9">
    <location>
        <begin position="17"/>
        <end position="129"/>
    </location>
</feature>
<protein>
    <recommendedName>
        <fullName evidence="2">DNA polymerase III subunit delta</fullName>
        <ecNumber evidence="1">2.7.7.7</ecNumber>
    </recommendedName>
</protein>
<evidence type="ECO:0000313" key="11">
    <source>
        <dbReference type="EMBL" id="QNM10282.1"/>
    </source>
</evidence>
<comment type="catalytic activity">
    <reaction evidence="8">
        <text>DNA(n) + a 2'-deoxyribonucleoside 5'-triphosphate = DNA(n+1) + diphosphate</text>
        <dbReference type="Rhea" id="RHEA:22508"/>
        <dbReference type="Rhea" id="RHEA-COMP:17339"/>
        <dbReference type="Rhea" id="RHEA-COMP:17340"/>
        <dbReference type="ChEBI" id="CHEBI:33019"/>
        <dbReference type="ChEBI" id="CHEBI:61560"/>
        <dbReference type="ChEBI" id="CHEBI:173112"/>
        <dbReference type="EC" id="2.7.7.7"/>
    </reaction>
</comment>
<proteinExistence type="inferred from homology"/>
<dbReference type="GO" id="GO:0003677">
    <property type="term" value="F:DNA binding"/>
    <property type="evidence" value="ECO:0007669"/>
    <property type="project" value="InterPro"/>
</dbReference>
<sequence length="330" mass="37850">MKSLIEDIKNQQYKKVYLLYGPEAYLKSQYKQKLLEALVPEEDTMNFARFEGKGQNEGEIVDLAETMPFFADRRVILLDHTGFFKGKSDLIADYMASLPDYLVMIFVEEEVDKRSRMFKAVQKHGRAVEFPVQNEDTLIRWVLGILKKEGKKITRGDMELFLGKTGTDMGLIDRELEKLLTYTMGRDVISAADIEAVCATQITNQIFDMVRAVSEKKQKKALGLYCDLLALKEPPMRILYLLARQFNLILQVKELQESGCDQRTMASRTGLAPFVVKNYIPMARKYSAEELRSAVEDFTQTETDVKTGRLNDVLSVELMIVKYSSQNTRE</sequence>
<dbReference type="InterPro" id="IPR008921">
    <property type="entry name" value="DNA_pol3_clamp-load_cplx_C"/>
</dbReference>
<dbReference type="Pfam" id="PF06144">
    <property type="entry name" value="DNA_pol3_delta"/>
    <property type="match status" value="1"/>
</dbReference>
<evidence type="ECO:0000313" key="12">
    <source>
        <dbReference type="Proteomes" id="UP000515860"/>
    </source>
</evidence>
<evidence type="ECO:0000259" key="9">
    <source>
        <dbReference type="Pfam" id="PF06144"/>
    </source>
</evidence>